<gene>
    <name evidence="1" type="ORF">PanWU01x14_305880</name>
</gene>
<feature type="non-terminal residue" evidence="1">
    <location>
        <position position="1"/>
    </location>
</feature>
<dbReference type="AlphaFoldDB" id="A0A2P5AS31"/>
<evidence type="ECO:0000313" key="1">
    <source>
        <dbReference type="EMBL" id="PON39334.1"/>
    </source>
</evidence>
<accession>A0A2P5AS31</accession>
<sequence length="52" mass="5744">HSQIIILEGSGLNSLLPALRLKPPPVAFSWLSIQPVLLLSQHCLWILSQITT</sequence>
<proteinExistence type="predicted"/>
<reference evidence="2" key="1">
    <citation type="submission" date="2016-06" db="EMBL/GenBank/DDBJ databases">
        <title>Parallel loss of symbiosis genes in relatives of nitrogen-fixing non-legume Parasponia.</title>
        <authorList>
            <person name="Van Velzen R."/>
            <person name="Holmer R."/>
            <person name="Bu F."/>
            <person name="Rutten L."/>
            <person name="Van Zeijl A."/>
            <person name="Liu W."/>
            <person name="Santuari L."/>
            <person name="Cao Q."/>
            <person name="Sharma T."/>
            <person name="Shen D."/>
            <person name="Roswanjaya Y."/>
            <person name="Wardhani T."/>
            <person name="Kalhor M.S."/>
            <person name="Jansen J."/>
            <person name="Van den Hoogen J."/>
            <person name="Gungor B."/>
            <person name="Hartog M."/>
            <person name="Hontelez J."/>
            <person name="Verver J."/>
            <person name="Yang W.-C."/>
            <person name="Schijlen E."/>
            <person name="Repin R."/>
            <person name="Schilthuizen M."/>
            <person name="Schranz E."/>
            <person name="Heidstra R."/>
            <person name="Miyata K."/>
            <person name="Fedorova E."/>
            <person name="Kohlen W."/>
            <person name="Bisseling T."/>
            <person name="Smit S."/>
            <person name="Geurts R."/>
        </authorList>
    </citation>
    <scope>NUCLEOTIDE SEQUENCE [LARGE SCALE GENOMIC DNA]</scope>
    <source>
        <strain evidence="2">cv. WU1-14</strain>
    </source>
</reference>
<keyword evidence="2" id="KW-1185">Reference proteome</keyword>
<organism evidence="1 2">
    <name type="scientific">Parasponia andersonii</name>
    <name type="common">Sponia andersonii</name>
    <dbReference type="NCBI Taxonomy" id="3476"/>
    <lineage>
        <taxon>Eukaryota</taxon>
        <taxon>Viridiplantae</taxon>
        <taxon>Streptophyta</taxon>
        <taxon>Embryophyta</taxon>
        <taxon>Tracheophyta</taxon>
        <taxon>Spermatophyta</taxon>
        <taxon>Magnoliopsida</taxon>
        <taxon>eudicotyledons</taxon>
        <taxon>Gunneridae</taxon>
        <taxon>Pentapetalae</taxon>
        <taxon>rosids</taxon>
        <taxon>fabids</taxon>
        <taxon>Rosales</taxon>
        <taxon>Cannabaceae</taxon>
        <taxon>Parasponia</taxon>
    </lineage>
</organism>
<dbReference type="EMBL" id="JXTB01000469">
    <property type="protein sequence ID" value="PON39334.1"/>
    <property type="molecule type" value="Genomic_DNA"/>
</dbReference>
<evidence type="ECO:0000313" key="2">
    <source>
        <dbReference type="Proteomes" id="UP000237105"/>
    </source>
</evidence>
<comment type="caution">
    <text evidence="1">The sequence shown here is derived from an EMBL/GenBank/DDBJ whole genome shotgun (WGS) entry which is preliminary data.</text>
</comment>
<name>A0A2P5AS31_PARAD</name>
<protein>
    <submittedName>
        <fullName evidence="1">Uncharacterized protein</fullName>
    </submittedName>
</protein>
<dbReference type="Proteomes" id="UP000237105">
    <property type="component" value="Unassembled WGS sequence"/>
</dbReference>